<feature type="transmembrane region" description="Helical" evidence="2">
    <location>
        <begin position="76"/>
        <end position="99"/>
    </location>
</feature>
<accession>A0A5M3Z190</accession>
<dbReference type="Proteomes" id="UP000452235">
    <property type="component" value="Unassembled WGS sequence"/>
</dbReference>
<reference evidence="3 4" key="1">
    <citation type="submission" date="2020-01" db="EMBL/GenBank/DDBJ databases">
        <title>Aspergillus terreus IFO 6365 whole genome shotgun sequence.</title>
        <authorList>
            <person name="Kanamasa S."/>
            <person name="Takahashi H."/>
        </authorList>
    </citation>
    <scope>NUCLEOTIDE SEQUENCE [LARGE SCALE GENOMIC DNA]</scope>
    <source>
        <strain evidence="3 4">IFO 6365</strain>
    </source>
</reference>
<proteinExistence type="predicted"/>
<dbReference type="EMBL" id="BLJY01000005">
    <property type="protein sequence ID" value="GFF16234.1"/>
    <property type="molecule type" value="Genomic_DNA"/>
</dbReference>
<evidence type="ECO:0000313" key="4">
    <source>
        <dbReference type="Proteomes" id="UP000452235"/>
    </source>
</evidence>
<protein>
    <submittedName>
        <fullName evidence="3">Uncharacterized protein</fullName>
    </submittedName>
</protein>
<sequence>MPCASPTAQETLLSLRPLALSYHTRETVDWRGVNMLAMVRRYDMGYGLGLHARYDEQYGAGSGSSQPDSGATTDRIIIGVVVGGVATIAITAGILFFLFKKRKWDRIKRYEEHLLAMRASSAEYNKPRGFTPEPYTTSNRPYSSMWSYGPPPRQQQDQRQQQQQQQHQQRRPSVESPPPAYHQPYPAYDPSQYPRVSLPASVRPHRESTGRASSSFSVVRGHAPSGSGSGLGIGTEDASGSIPLTQFGHHEPVAHPIQSRPSYQRDPRGPSPEGSMSVQSDDTAGRPSVEGTAAPPRRPKPALSRLITNFG</sequence>
<dbReference type="OrthoDB" id="4509022at2759"/>
<evidence type="ECO:0000256" key="1">
    <source>
        <dbReference type="SAM" id="MobiDB-lite"/>
    </source>
</evidence>
<organism evidence="3 4">
    <name type="scientific">Aspergillus terreus</name>
    <dbReference type="NCBI Taxonomy" id="33178"/>
    <lineage>
        <taxon>Eukaryota</taxon>
        <taxon>Fungi</taxon>
        <taxon>Dikarya</taxon>
        <taxon>Ascomycota</taxon>
        <taxon>Pezizomycotina</taxon>
        <taxon>Eurotiomycetes</taxon>
        <taxon>Eurotiomycetidae</taxon>
        <taxon>Eurotiales</taxon>
        <taxon>Aspergillaceae</taxon>
        <taxon>Aspergillus</taxon>
        <taxon>Aspergillus subgen. Circumdati</taxon>
    </lineage>
</organism>
<comment type="caution">
    <text evidence="3">The sequence shown here is derived from an EMBL/GenBank/DDBJ whole genome shotgun (WGS) entry which is preliminary data.</text>
</comment>
<feature type="region of interest" description="Disordered" evidence="1">
    <location>
        <begin position="125"/>
        <end position="311"/>
    </location>
</feature>
<dbReference type="VEuPathDB" id="FungiDB:ATEG_05357"/>
<feature type="compositionally biased region" description="Polar residues" evidence="1">
    <location>
        <begin position="134"/>
        <end position="146"/>
    </location>
</feature>
<evidence type="ECO:0000313" key="3">
    <source>
        <dbReference type="EMBL" id="GFF16234.1"/>
    </source>
</evidence>
<keyword evidence="2" id="KW-0812">Transmembrane</keyword>
<keyword evidence="2" id="KW-1133">Transmembrane helix</keyword>
<feature type="compositionally biased region" description="Low complexity" evidence="1">
    <location>
        <begin position="154"/>
        <end position="167"/>
    </location>
</feature>
<gene>
    <name evidence="3" type="ORF">ATEIFO6365_0005042400</name>
</gene>
<name>A0A5M3Z190_ASPTE</name>
<keyword evidence="4" id="KW-1185">Reference proteome</keyword>
<keyword evidence="2" id="KW-0472">Membrane</keyword>
<evidence type="ECO:0000256" key="2">
    <source>
        <dbReference type="SAM" id="Phobius"/>
    </source>
</evidence>
<dbReference type="AlphaFoldDB" id="A0A5M3Z190"/>